<dbReference type="RefSeq" id="WP_149485663.1">
    <property type="nucleotide sequence ID" value="NZ_CP036150.1"/>
</dbReference>
<reference evidence="2 3" key="1">
    <citation type="submission" date="2019-02" db="EMBL/GenBank/DDBJ databases">
        <title>Complete Genome Sequence and Methylome Analysis of free living Spirochaetas.</title>
        <authorList>
            <person name="Fomenkov A."/>
            <person name="Dubinina G."/>
            <person name="Leshcheva N."/>
            <person name="Mikheeva N."/>
            <person name="Grabovich M."/>
            <person name="Vincze T."/>
            <person name="Roberts R.J."/>
        </authorList>
    </citation>
    <scope>NUCLEOTIDE SEQUENCE [LARGE SCALE GENOMIC DNA]</scope>
    <source>
        <strain evidence="2 3">K2</strain>
    </source>
</reference>
<dbReference type="Proteomes" id="UP000324209">
    <property type="component" value="Chromosome"/>
</dbReference>
<name>A0A5C1QHG9_9SPIO</name>
<evidence type="ECO:0000256" key="1">
    <source>
        <dbReference type="SAM" id="Phobius"/>
    </source>
</evidence>
<dbReference type="AlphaFoldDB" id="A0A5C1QHG9"/>
<evidence type="ECO:0000313" key="3">
    <source>
        <dbReference type="Proteomes" id="UP000324209"/>
    </source>
</evidence>
<evidence type="ECO:0000313" key="2">
    <source>
        <dbReference type="EMBL" id="QEN07583.1"/>
    </source>
</evidence>
<protein>
    <recommendedName>
        <fullName evidence="4">DUF624 domain-containing protein</fullName>
    </recommendedName>
</protein>
<feature type="transmembrane region" description="Helical" evidence="1">
    <location>
        <begin position="122"/>
        <end position="147"/>
    </location>
</feature>
<keyword evidence="1" id="KW-0472">Membrane</keyword>
<feature type="transmembrane region" description="Helical" evidence="1">
    <location>
        <begin position="20"/>
        <end position="37"/>
    </location>
</feature>
<proteinExistence type="predicted"/>
<dbReference type="EMBL" id="CP036150">
    <property type="protein sequence ID" value="QEN07583.1"/>
    <property type="molecule type" value="Genomic_DNA"/>
</dbReference>
<feature type="transmembrane region" description="Helical" evidence="1">
    <location>
        <begin position="49"/>
        <end position="74"/>
    </location>
</feature>
<keyword evidence="3" id="KW-1185">Reference proteome</keyword>
<feature type="transmembrane region" description="Helical" evidence="1">
    <location>
        <begin position="95"/>
        <end position="116"/>
    </location>
</feature>
<gene>
    <name evidence="2" type="ORF">EXM22_06120</name>
</gene>
<sequence length="257" mass="29359">MILFMLKKAFWDAWDNMGRLLLINFVMILLLAVPVFIPKVLIGVPVLSVLSLVLSVLVIFIYTGAVSSYIRDLVHYKSPELKDILKHLKENWKNSLIFGIFSLFFYFVCITGFQFYGTLGSVLGLVGLAFLFWVCVIVSISMMFFFPIMNNLDKNPVKILKKCFILFFDNTAAAVMLFIGIIVNAVVSLALAFILPGIAGIMILQESCMKLMLMKYDYLEENPDADRKKIPWNALIREEREKVGTRTLRGTIFPWKD</sequence>
<organism evidence="2 3">
    <name type="scientific">Oceanispirochaeta crateris</name>
    <dbReference type="NCBI Taxonomy" id="2518645"/>
    <lineage>
        <taxon>Bacteria</taxon>
        <taxon>Pseudomonadati</taxon>
        <taxon>Spirochaetota</taxon>
        <taxon>Spirochaetia</taxon>
        <taxon>Spirochaetales</taxon>
        <taxon>Spirochaetaceae</taxon>
        <taxon>Oceanispirochaeta</taxon>
    </lineage>
</organism>
<dbReference type="OrthoDB" id="360806at2"/>
<dbReference type="KEGG" id="ock:EXM22_06120"/>
<feature type="transmembrane region" description="Helical" evidence="1">
    <location>
        <begin position="185"/>
        <end position="204"/>
    </location>
</feature>
<keyword evidence="1" id="KW-1133">Transmembrane helix</keyword>
<evidence type="ECO:0008006" key="4">
    <source>
        <dbReference type="Google" id="ProtNLM"/>
    </source>
</evidence>
<keyword evidence="1" id="KW-0812">Transmembrane</keyword>
<accession>A0A5C1QHG9</accession>
<feature type="transmembrane region" description="Helical" evidence="1">
    <location>
        <begin position="159"/>
        <end position="179"/>
    </location>
</feature>